<reference evidence="1" key="1">
    <citation type="submission" date="2021-06" db="EMBL/GenBank/DDBJ databases">
        <authorList>
            <person name="Kallberg Y."/>
            <person name="Tangrot J."/>
            <person name="Rosling A."/>
        </authorList>
    </citation>
    <scope>NUCLEOTIDE SEQUENCE</scope>
    <source>
        <strain evidence="1">28 12/20/2015</strain>
    </source>
</reference>
<dbReference type="EMBL" id="CAJVPW010034724">
    <property type="protein sequence ID" value="CAG8734220.1"/>
    <property type="molecule type" value="Genomic_DNA"/>
</dbReference>
<name>A0ACA9Q835_9GLOM</name>
<evidence type="ECO:0000313" key="1">
    <source>
        <dbReference type="EMBL" id="CAG8734220.1"/>
    </source>
</evidence>
<accession>A0ACA9Q835</accession>
<comment type="caution">
    <text evidence="1">The sequence shown here is derived from an EMBL/GenBank/DDBJ whole genome shotgun (WGS) entry which is preliminary data.</text>
</comment>
<protein>
    <submittedName>
        <fullName evidence="1">10799_t:CDS:1</fullName>
    </submittedName>
</protein>
<organism evidence="1 2">
    <name type="scientific">Cetraspora pellucida</name>
    <dbReference type="NCBI Taxonomy" id="1433469"/>
    <lineage>
        <taxon>Eukaryota</taxon>
        <taxon>Fungi</taxon>
        <taxon>Fungi incertae sedis</taxon>
        <taxon>Mucoromycota</taxon>
        <taxon>Glomeromycotina</taxon>
        <taxon>Glomeromycetes</taxon>
        <taxon>Diversisporales</taxon>
        <taxon>Gigasporaceae</taxon>
        <taxon>Cetraspora</taxon>
    </lineage>
</organism>
<evidence type="ECO:0000313" key="2">
    <source>
        <dbReference type="Proteomes" id="UP000789366"/>
    </source>
</evidence>
<keyword evidence="2" id="KW-1185">Reference proteome</keyword>
<dbReference type="Proteomes" id="UP000789366">
    <property type="component" value="Unassembled WGS sequence"/>
</dbReference>
<proteinExistence type="predicted"/>
<feature type="non-terminal residue" evidence="1">
    <location>
        <position position="145"/>
    </location>
</feature>
<sequence length="145" mass="16617">LDYPNAGSKTEKRSRADERYFEEFNYHFWERSETLFDILHNANTFTRRRHRNRTPPPTYEVPSILSTSHCESITNQRNRSASPIRRVPNSGNNTNNASRNLSNVTYSSSSELINITLALNLSALQNDSDLSMPNIEGPLESINEE</sequence>
<gene>
    <name evidence="1" type="ORF">SPELUC_LOCUS13336</name>
</gene>
<feature type="non-terminal residue" evidence="1">
    <location>
        <position position="1"/>
    </location>
</feature>